<evidence type="ECO:0000313" key="2">
    <source>
        <dbReference type="EMBL" id="KRX20983.1"/>
    </source>
</evidence>
<proteinExistence type="predicted"/>
<evidence type="ECO:0000313" key="3">
    <source>
        <dbReference type="Proteomes" id="UP000054630"/>
    </source>
</evidence>
<feature type="compositionally biased region" description="Basic and acidic residues" evidence="1">
    <location>
        <begin position="57"/>
        <end position="69"/>
    </location>
</feature>
<dbReference type="EMBL" id="JYDL01000043">
    <property type="protein sequence ID" value="KRX20983.1"/>
    <property type="molecule type" value="Genomic_DNA"/>
</dbReference>
<organism evidence="2 3">
    <name type="scientific">Trichinella nelsoni</name>
    <dbReference type="NCBI Taxonomy" id="6336"/>
    <lineage>
        <taxon>Eukaryota</taxon>
        <taxon>Metazoa</taxon>
        <taxon>Ecdysozoa</taxon>
        <taxon>Nematoda</taxon>
        <taxon>Enoplea</taxon>
        <taxon>Dorylaimia</taxon>
        <taxon>Trichinellida</taxon>
        <taxon>Trichinellidae</taxon>
        <taxon>Trichinella</taxon>
    </lineage>
</organism>
<gene>
    <name evidence="2" type="ORF">T07_10703</name>
</gene>
<sequence>MGLKFVQWQINGVSVHETTGQSPFKVAFGEEPRIGLESYVLTKKLVDAAKQKKKLKNFTDRRTKRDVGENRSPGR</sequence>
<reference evidence="2 3" key="1">
    <citation type="submission" date="2015-01" db="EMBL/GenBank/DDBJ databases">
        <title>Evolution of Trichinella species and genotypes.</title>
        <authorList>
            <person name="Korhonen P.K."/>
            <person name="Edoardo P."/>
            <person name="Giuseppe L.R."/>
            <person name="Gasser R.B."/>
        </authorList>
    </citation>
    <scope>NUCLEOTIDE SEQUENCE [LARGE SCALE GENOMIC DNA]</scope>
    <source>
        <strain evidence="2">ISS37</strain>
    </source>
</reference>
<protein>
    <submittedName>
        <fullName evidence="2">Uncharacterized protein</fullName>
    </submittedName>
</protein>
<dbReference type="AlphaFoldDB" id="A0A0V0S2U9"/>
<name>A0A0V0S2U9_9BILA</name>
<keyword evidence="3" id="KW-1185">Reference proteome</keyword>
<dbReference type="OrthoDB" id="5928450at2759"/>
<comment type="caution">
    <text evidence="2">The sequence shown here is derived from an EMBL/GenBank/DDBJ whole genome shotgun (WGS) entry which is preliminary data.</text>
</comment>
<dbReference type="Proteomes" id="UP000054630">
    <property type="component" value="Unassembled WGS sequence"/>
</dbReference>
<accession>A0A0V0S2U9</accession>
<evidence type="ECO:0000256" key="1">
    <source>
        <dbReference type="SAM" id="MobiDB-lite"/>
    </source>
</evidence>
<feature type="region of interest" description="Disordered" evidence="1">
    <location>
        <begin position="53"/>
        <end position="75"/>
    </location>
</feature>